<dbReference type="Proteomes" id="UP000481153">
    <property type="component" value="Unassembled WGS sequence"/>
</dbReference>
<keyword evidence="2" id="KW-1185">Reference proteome</keyword>
<dbReference type="EMBL" id="VJMJ01000067">
    <property type="protein sequence ID" value="KAF0739004.1"/>
    <property type="molecule type" value="Genomic_DNA"/>
</dbReference>
<evidence type="ECO:0000313" key="2">
    <source>
        <dbReference type="Proteomes" id="UP000481153"/>
    </source>
</evidence>
<dbReference type="AlphaFoldDB" id="A0A6G0XFX0"/>
<accession>A0A6G0XFX0</accession>
<protein>
    <submittedName>
        <fullName evidence="1">Uncharacterized protein</fullName>
    </submittedName>
</protein>
<reference evidence="1 2" key="1">
    <citation type="submission" date="2019-07" db="EMBL/GenBank/DDBJ databases">
        <title>Genomics analysis of Aphanomyces spp. identifies a new class of oomycete effector associated with host adaptation.</title>
        <authorList>
            <person name="Gaulin E."/>
        </authorList>
    </citation>
    <scope>NUCLEOTIDE SEQUENCE [LARGE SCALE GENOMIC DNA]</scope>
    <source>
        <strain evidence="1 2">ATCC 201684</strain>
    </source>
</reference>
<proteinExistence type="predicted"/>
<sequence>MSMPKGFHGRVEAARVLFSRLIDVANFCDILDLLDRAEQIELVHTLGWLNVFNPDKPDRYYELDLSVLEDYNMAKILIRLAVIEEVARHAARITDGGRRETIGWTATHIRRPRTNHLFQIGSCLLPGTLKTLAKAKGHGELAFCGLRSRPSSKMVVFQTGMHARRSKSAFCVVLDVSWGTIAAS</sequence>
<comment type="caution">
    <text evidence="1">The sequence shown here is derived from an EMBL/GenBank/DDBJ whole genome shotgun (WGS) entry which is preliminary data.</text>
</comment>
<dbReference type="VEuPathDB" id="FungiDB:AeMF1_000504"/>
<gene>
    <name evidence="1" type="ORF">Ae201684_005192</name>
</gene>
<organism evidence="1 2">
    <name type="scientific">Aphanomyces euteiches</name>
    <dbReference type="NCBI Taxonomy" id="100861"/>
    <lineage>
        <taxon>Eukaryota</taxon>
        <taxon>Sar</taxon>
        <taxon>Stramenopiles</taxon>
        <taxon>Oomycota</taxon>
        <taxon>Saprolegniomycetes</taxon>
        <taxon>Saprolegniales</taxon>
        <taxon>Verrucalvaceae</taxon>
        <taxon>Aphanomyces</taxon>
    </lineage>
</organism>
<evidence type="ECO:0000313" key="1">
    <source>
        <dbReference type="EMBL" id="KAF0739004.1"/>
    </source>
</evidence>
<name>A0A6G0XFX0_9STRA</name>